<dbReference type="Proteomes" id="UP000499080">
    <property type="component" value="Unassembled WGS sequence"/>
</dbReference>
<reference evidence="1 2" key="1">
    <citation type="journal article" date="2019" name="Sci. Rep.">
        <title>Orb-weaving spider Araneus ventricosus genome elucidates the spidroin gene catalogue.</title>
        <authorList>
            <person name="Kono N."/>
            <person name="Nakamura H."/>
            <person name="Ohtoshi R."/>
            <person name="Moran D.A.P."/>
            <person name="Shinohara A."/>
            <person name="Yoshida Y."/>
            <person name="Fujiwara M."/>
            <person name="Mori M."/>
            <person name="Tomita M."/>
            <person name="Arakawa K."/>
        </authorList>
    </citation>
    <scope>NUCLEOTIDE SEQUENCE [LARGE SCALE GENOMIC DNA]</scope>
</reference>
<accession>A0A4Y2BPX0</accession>
<protein>
    <submittedName>
        <fullName evidence="1">Uncharacterized protein</fullName>
    </submittedName>
</protein>
<organism evidence="1 2">
    <name type="scientific">Araneus ventricosus</name>
    <name type="common">Orbweaver spider</name>
    <name type="synonym">Epeira ventricosa</name>
    <dbReference type="NCBI Taxonomy" id="182803"/>
    <lineage>
        <taxon>Eukaryota</taxon>
        <taxon>Metazoa</taxon>
        <taxon>Ecdysozoa</taxon>
        <taxon>Arthropoda</taxon>
        <taxon>Chelicerata</taxon>
        <taxon>Arachnida</taxon>
        <taxon>Araneae</taxon>
        <taxon>Araneomorphae</taxon>
        <taxon>Entelegynae</taxon>
        <taxon>Araneoidea</taxon>
        <taxon>Araneidae</taxon>
        <taxon>Araneus</taxon>
    </lineage>
</organism>
<proteinExistence type="predicted"/>
<dbReference type="EMBL" id="BGPR01084149">
    <property type="protein sequence ID" value="GBL94271.1"/>
    <property type="molecule type" value="Genomic_DNA"/>
</dbReference>
<comment type="caution">
    <text evidence="1">The sequence shown here is derived from an EMBL/GenBank/DDBJ whole genome shotgun (WGS) entry which is preliminary data.</text>
</comment>
<dbReference type="AlphaFoldDB" id="A0A4Y2BPX0"/>
<name>A0A4Y2BPX0_ARAVE</name>
<gene>
    <name evidence="1" type="ORF">AVEN_67513_1</name>
</gene>
<keyword evidence="2" id="KW-1185">Reference proteome</keyword>
<evidence type="ECO:0000313" key="1">
    <source>
        <dbReference type="EMBL" id="GBL94271.1"/>
    </source>
</evidence>
<evidence type="ECO:0000313" key="2">
    <source>
        <dbReference type="Proteomes" id="UP000499080"/>
    </source>
</evidence>
<sequence length="110" mass="13207">MQNNKSDLMKSAILSPIIHLSQLMVGWSCAEFDYHFFFCLPIKDRLSYQQDLLSRYLLSCEEKFFSHGLHNNQLPENRWIPFSEFLCKGVEFWSFFSKNYVLLSERTDYF</sequence>